<keyword evidence="2" id="KW-1185">Reference proteome</keyword>
<dbReference type="Proteomes" id="UP000325672">
    <property type="component" value="Unassembled WGS sequence"/>
</dbReference>
<dbReference type="AlphaFoldDB" id="A0A5N6SV23"/>
<name>A0A5N6SV23_ASPPS</name>
<sequence length="182" mass="21064">MDTREIAEDIASHLDGIDIPNLLWGQTAHLYHLGLRSSPCSDDGSSGNHQRALCVSNVKRTAKVLTLARHIESLILRLCLNLDTDNAPTFFKAIEEIVGHYGENAQNTDIWKQLLCDLDNKNNKYGEYLQKQKNEWKHERPNPQTWEDCPIRNLRRSAERQRYTKQLRVKLVYDGKLPSKRN</sequence>
<dbReference type="EMBL" id="ML743575">
    <property type="protein sequence ID" value="KAE8137747.1"/>
    <property type="molecule type" value="Genomic_DNA"/>
</dbReference>
<protein>
    <submittedName>
        <fullName evidence="1">Uncharacterized protein</fullName>
    </submittedName>
</protein>
<evidence type="ECO:0000313" key="1">
    <source>
        <dbReference type="EMBL" id="KAE8137747.1"/>
    </source>
</evidence>
<reference evidence="1 2" key="1">
    <citation type="submission" date="2019-04" db="EMBL/GenBank/DDBJ databases">
        <title>Friends and foes A comparative genomics study of 23 Aspergillus species from section Flavi.</title>
        <authorList>
            <consortium name="DOE Joint Genome Institute"/>
            <person name="Kjaerbolling I."/>
            <person name="Vesth T."/>
            <person name="Frisvad J.C."/>
            <person name="Nybo J.L."/>
            <person name="Theobald S."/>
            <person name="Kildgaard S."/>
            <person name="Isbrandt T."/>
            <person name="Kuo A."/>
            <person name="Sato A."/>
            <person name="Lyhne E.K."/>
            <person name="Kogle M.E."/>
            <person name="Wiebenga A."/>
            <person name="Kun R.S."/>
            <person name="Lubbers R.J."/>
            <person name="Makela M.R."/>
            <person name="Barry K."/>
            <person name="Chovatia M."/>
            <person name="Clum A."/>
            <person name="Daum C."/>
            <person name="Haridas S."/>
            <person name="He G."/>
            <person name="LaButti K."/>
            <person name="Lipzen A."/>
            <person name="Mondo S."/>
            <person name="Riley R."/>
            <person name="Salamov A."/>
            <person name="Simmons B.A."/>
            <person name="Magnuson J.K."/>
            <person name="Henrissat B."/>
            <person name="Mortensen U.H."/>
            <person name="Larsen T.O."/>
            <person name="Devries R.P."/>
            <person name="Grigoriev I.V."/>
            <person name="Machida M."/>
            <person name="Baker S.E."/>
            <person name="Andersen M.R."/>
        </authorList>
    </citation>
    <scope>NUCLEOTIDE SEQUENCE [LARGE SCALE GENOMIC DNA]</scope>
    <source>
        <strain evidence="1 2">CBS 117625</strain>
    </source>
</reference>
<evidence type="ECO:0000313" key="2">
    <source>
        <dbReference type="Proteomes" id="UP000325672"/>
    </source>
</evidence>
<dbReference type="GeneID" id="43644054"/>
<organism evidence="1 2">
    <name type="scientific">Aspergillus pseudotamarii</name>
    <dbReference type="NCBI Taxonomy" id="132259"/>
    <lineage>
        <taxon>Eukaryota</taxon>
        <taxon>Fungi</taxon>
        <taxon>Dikarya</taxon>
        <taxon>Ascomycota</taxon>
        <taxon>Pezizomycotina</taxon>
        <taxon>Eurotiomycetes</taxon>
        <taxon>Eurotiomycetidae</taxon>
        <taxon>Eurotiales</taxon>
        <taxon>Aspergillaceae</taxon>
        <taxon>Aspergillus</taxon>
        <taxon>Aspergillus subgen. Circumdati</taxon>
    </lineage>
</organism>
<dbReference type="RefSeq" id="XP_031913810.1">
    <property type="nucleotide sequence ID" value="XM_032059844.1"/>
</dbReference>
<dbReference type="OrthoDB" id="4506891at2759"/>
<proteinExistence type="predicted"/>
<gene>
    <name evidence="1" type="ORF">BDV38DRAFT_282680</name>
</gene>
<accession>A0A5N6SV23</accession>